<proteinExistence type="predicted"/>
<reference evidence="4" key="1">
    <citation type="submission" date="2016-11" db="UniProtKB">
        <authorList>
            <consortium name="WormBaseParasite"/>
        </authorList>
    </citation>
    <scope>IDENTIFICATION</scope>
</reference>
<accession>A0A1I7UDY2</accession>
<organism evidence="3 4">
    <name type="scientific">Caenorhabditis tropicalis</name>
    <dbReference type="NCBI Taxonomy" id="1561998"/>
    <lineage>
        <taxon>Eukaryota</taxon>
        <taxon>Metazoa</taxon>
        <taxon>Ecdysozoa</taxon>
        <taxon>Nematoda</taxon>
        <taxon>Chromadorea</taxon>
        <taxon>Rhabditida</taxon>
        <taxon>Rhabditina</taxon>
        <taxon>Rhabditomorpha</taxon>
        <taxon>Rhabditoidea</taxon>
        <taxon>Rhabditidae</taxon>
        <taxon>Peloderinae</taxon>
        <taxon>Caenorhabditis</taxon>
    </lineage>
</organism>
<name>A0A1I7UDY2_9PELO</name>
<evidence type="ECO:0000259" key="2">
    <source>
        <dbReference type="Pfam" id="PF01827"/>
    </source>
</evidence>
<dbReference type="Pfam" id="PF01827">
    <property type="entry name" value="FTH"/>
    <property type="match status" value="1"/>
</dbReference>
<dbReference type="AlphaFoldDB" id="A0A1I7UDY2"/>
<evidence type="ECO:0000313" key="3">
    <source>
        <dbReference type="Proteomes" id="UP000095282"/>
    </source>
</evidence>
<protein>
    <submittedName>
        <fullName evidence="4">F-box domain-containing protein</fullName>
    </submittedName>
</protein>
<keyword evidence="3" id="KW-1185">Reference proteome</keyword>
<dbReference type="WBParaSite" id="Csp11.Scaffold629.g8357.t1">
    <property type="protein sequence ID" value="Csp11.Scaffold629.g8357.t1"/>
    <property type="gene ID" value="Csp11.Scaffold629.g8357"/>
</dbReference>
<feature type="domain" description="F-box" evidence="1">
    <location>
        <begin position="173"/>
        <end position="205"/>
    </location>
</feature>
<evidence type="ECO:0000259" key="1">
    <source>
        <dbReference type="Pfam" id="PF00646"/>
    </source>
</evidence>
<dbReference type="InterPro" id="IPR002900">
    <property type="entry name" value="DUF38/FTH_CAE_spp"/>
</dbReference>
<evidence type="ECO:0000313" key="4">
    <source>
        <dbReference type="WBParaSite" id="Csp11.Scaffold629.g8357.t1"/>
    </source>
</evidence>
<dbReference type="STRING" id="1561998.A0A1I7UDY2"/>
<sequence>MNGSKCEKEIQNQSFECIESALKSRGEKLQAKEVLFRIFDTEQRIALLKLIEPEVMTSIEFYSPDIDELVTFLVSWNRGCRLDVLFRCETLSTENLTSIKKMLNYPSTFNQITIYYKSNSRFKKEQLVSFFKPFKTTRCDSFILQFNLREEKQENRLSLQENRLLEVFGNTLLIRKILEEYDCFDIQLLRKVSRNIRSCIDSCEPDPHVEICYIIQKRHRERWDRDIDGCSSTHEYSDTFDSFIRSRNGQMKWIRYRNKELIQNEDDWHVHEFVYCGDTVIERVVKDFKINIEYQKSTMKELKLECDGKLFELIGNVLKSRDTRLSVKELKMKVTDEKDIMNILPYLDSGENIEIRFFNEIRGYTSNLNLTEVLKLDQWENALDLFVSACINFQELDLLNFRRINITIDSLSTNDIMYFKESIEKSVKFDKFIISFKKNFADHSQFNLMPPYNIVHSFKTTWFFPLPNTNSFLHILLNQTRKYISFKRVNRESVPVDFLMALV</sequence>
<dbReference type="GO" id="GO:0045087">
    <property type="term" value="P:innate immune response"/>
    <property type="evidence" value="ECO:0007669"/>
    <property type="project" value="TreeGrafter"/>
</dbReference>
<feature type="domain" description="DUF38" evidence="2">
    <location>
        <begin position="309"/>
        <end position="439"/>
    </location>
</feature>
<dbReference type="Proteomes" id="UP000095282">
    <property type="component" value="Unplaced"/>
</dbReference>
<dbReference type="PANTHER" id="PTHR23015:SF25">
    <property type="entry name" value="DUF38 DOMAIN-CONTAINING PROTEIN-RELATED"/>
    <property type="match status" value="1"/>
</dbReference>
<dbReference type="InterPro" id="IPR040161">
    <property type="entry name" value="FB224"/>
</dbReference>
<dbReference type="Pfam" id="PF00646">
    <property type="entry name" value="F-box"/>
    <property type="match status" value="1"/>
</dbReference>
<dbReference type="PANTHER" id="PTHR23015">
    <property type="entry name" value="UNCHARACTERIZED C.ELEGANS PROTEIN"/>
    <property type="match status" value="1"/>
</dbReference>
<dbReference type="InterPro" id="IPR001810">
    <property type="entry name" value="F-box_dom"/>
</dbReference>